<reference evidence="2" key="1">
    <citation type="journal article" date="2021" name="Nat. Commun.">
        <title>Genetic determinants of endophytism in the Arabidopsis root mycobiome.</title>
        <authorList>
            <person name="Mesny F."/>
            <person name="Miyauchi S."/>
            <person name="Thiergart T."/>
            <person name="Pickel B."/>
            <person name="Atanasova L."/>
            <person name="Karlsson M."/>
            <person name="Huettel B."/>
            <person name="Barry K.W."/>
            <person name="Haridas S."/>
            <person name="Chen C."/>
            <person name="Bauer D."/>
            <person name="Andreopoulos W."/>
            <person name="Pangilinan J."/>
            <person name="LaButti K."/>
            <person name="Riley R."/>
            <person name="Lipzen A."/>
            <person name="Clum A."/>
            <person name="Drula E."/>
            <person name="Henrissat B."/>
            <person name="Kohler A."/>
            <person name="Grigoriev I.V."/>
            <person name="Martin F.M."/>
            <person name="Hacquard S."/>
        </authorList>
    </citation>
    <scope>NUCLEOTIDE SEQUENCE</scope>
    <source>
        <strain evidence="2">MPI-SDFR-AT-0120</strain>
    </source>
</reference>
<evidence type="ECO:0000313" key="2">
    <source>
        <dbReference type="EMBL" id="KAH7090560.1"/>
    </source>
</evidence>
<feature type="signal peptide" evidence="1">
    <location>
        <begin position="1"/>
        <end position="18"/>
    </location>
</feature>
<keyword evidence="1" id="KW-0732">Signal</keyword>
<dbReference type="EMBL" id="JAGMVJ010000005">
    <property type="protein sequence ID" value="KAH7090560.1"/>
    <property type="molecule type" value="Genomic_DNA"/>
</dbReference>
<dbReference type="Proteomes" id="UP000813461">
    <property type="component" value="Unassembled WGS sequence"/>
</dbReference>
<sequence>MLHHRPTPLLFLFRFAHTLPPPSLSTNNPTPYTERWLIPRMDLHFMTRDSGLPGGQWPPSALFDTTIFLGLILPWNHTVPQSTSTFTTTCTASWPNGTFPSAHTEFPCTSPTHRENITFSLSPYTGLGERKPELSFSLHVVSYIDYDEGVVSVTYFGGVDVTANQPSEETSWLTCLLGRPLDGMRCRLNGVASKRGQLDVEVKGSSVEGKGNGGT</sequence>
<organism evidence="2 3">
    <name type="scientific">Paraphoma chrysanthemicola</name>
    <dbReference type="NCBI Taxonomy" id="798071"/>
    <lineage>
        <taxon>Eukaryota</taxon>
        <taxon>Fungi</taxon>
        <taxon>Dikarya</taxon>
        <taxon>Ascomycota</taxon>
        <taxon>Pezizomycotina</taxon>
        <taxon>Dothideomycetes</taxon>
        <taxon>Pleosporomycetidae</taxon>
        <taxon>Pleosporales</taxon>
        <taxon>Pleosporineae</taxon>
        <taxon>Phaeosphaeriaceae</taxon>
        <taxon>Paraphoma</taxon>
    </lineage>
</organism>
<protein>
    <submittedName>
        <fullName evidence="2">Uncharacterized protein</fullName>
    </submittedName>
</protein>
<dbReference type="OrthoDB" id="3922703at2759"/>
<feature type="chain" id="PRO_5035463369" evidence="1">
    <location>
        <begin position="19"/>
        <end position="215"/>
    </location>
</feature>
<keyword evidence="3" id="KW-1185">Reference proteome</keyword>
<evidence type="ECO:0000313" key="3">
    <source>
        <dbReference type="Proteomes" id="UP000813461"/>
    </source>
</evidence>
<name>A0A8K0RBA7_9PLEO</name>
<proteinExistence type="predicted"/>
<dbReference type="AlphaFoldDB" id="A0A8K0RBA7"/>
<accession>A0A8K0RBA7</accession>
<gene>
    <name evidence="2" type="ORF">FB567DRAFT_626519</name>
</gene>
<evidence type="ECO:0000256" key="1">
    <source>
        <dbReference type="SAM" id="SignalP"/>
    </source>
</evidence>
<comment type="caution">
    <text evidence="2">The sequence shown here is derived from an EMBL/GenBank/DDBJ whole genome shotgun (WGS) entry which is preliminary data.</text>
</comment>